<accession>A0AAD6RVA1</accession>
<reference evidence="2" key="1">
    <citation type="submission" date="2023-03" db="EMBL/GenBank/DDBJ databases">
        <title>Massive genome expansion in bonnet fungi (Mycena s.s.) driven by repeated elements and novel gene families across ecological guilds.</title>
        <authorList>
            <consortium name="Lawrence Berkeley National Laboratory"/>
            <person name="Harder C.B."/>
            <person name="Miyauchi S."/>
            <person name="Viragh M."/>
            <person name="Kuo A."/>
            <person name="Thoen E."/>
            <person name="Andreopoulos B."/>
            <person name="Lu D."/>
            <person name="Skrede I."/>
            <person name="Drula E."/>
            <person name="Henrissat B."/>
            <person name="Morin E."/>
            <person name="Kohler A."/>
            <person name="Barry K."/>
            <person name="LaButti K."/>
            <person name="Morin E."/>
            <person name="Salamov A."/>
            <person name="Lipzen A."/>
            <person name="Mereny Z."/>
            <person name="Hegedus B."/>
            <person name="Baldrian P."/>
            <person name="Stursova M."/>
            <person name="Weitz H."/>
            <person name="Taylor A."/>
            <person name="Grigoriev I.V."/>
            <person name="Nagy L.G."/>
            <person name="Martin F."/>
            <person name="Kauserud H."/>
        </authorList>
    </citation>
    <scope>NUCLEOTIDE SEQUENCE</scope>
    <source>
        <strain evidence="2">CBHHK200</strain>
    </source>
</reference>
<evidence type="ECO:0000313" key="2">
    <source>
        <dbReference type="EMBL" id="KAJ7015853.1"/>
    </source>
</evidence>
<keyword evidence="3" id="KW-1185">Reference proteome</keyword>
<evidence type="ECO:0000256" key="1">
    <source>
        <dbReference type="SAM" id="Coils"/>
    </source>
</evidence>
<evidence type="ECO:0008006" key="4">
    <source>
        <dbReference type="Google" id="ProtNLM"/>
    </source>
</evidence>
<feature type="coiled-coil region" evidence="1">
    <location>
        <begin position="5"/>
        <end position="32"/>
    </location>
</feature>
<gene>
    <name evidence="2" type="ORF">C8F04DRAFT_1363969</name>
</gene>
<dbReference type="EMBL" id="JARJCM010000821">
    <property type="protein sequence ID" value="KAJ7015853.1"/>
    <property type="molecule type" value="Genomic_DNA"/>
</dbReference>
<dbReference type="Proteomes" id="UP001218188">
    <property type="component" value="Unassembled WGS sequence"/>
</dbReference>
<protein>
    <recommendedName>
        <fullName evidence="4">F-box domain-containing protein</fullName>
    </recommendedName>
</protein>
<comment type="caution">
    <text evidence="2">The sequence shown here is derived from an EMBL/GenBank/DDBJ whole genome shotgun (WGS) entry which is preliminary data.</text>
</comment>
<evidence type="ECO:0000313" key="3">
    <source>
        <dbReference type="Proteomes" id="UP001218188"/>
    </source>
</evidence>
<sequence>MTLTTLALRKQLEQTEADIDQTNRDLDLLDKKRTLILHQLAIVATFPVLTLPVEITREIFIGCLPFAQCRPFTTKEKNYGTAAATLLSICREWRHIALSTPELWTVLSLRFDPIPSGVTVPKSEQVEAYIDRWLGRAGMRPLSLCFERARRGNNVLHDCSFPPTRMGGIINRYSKRIEYLELYLTQTDIDQLGLDDIELPQLERVSFGPIYPAESDNPVVAFPHAPRLHNVSLVAYAYFEYYALPSLQLTTFEGTISSMELFSVALNLVEVKCSVEFLDPTPTSPVQHPRLQSLAFFPNVKAPMDILPYLTLPSLQALHISEVEDTTYPSLFAFFRRSGPPLTTLCIRANNEDFLDWEQCVSSVGATLENLELEYPSRAVQDSILCIDDDKYPYNRRVETSTIFPRLPN</sequence>
<organism evidence="2 3">
    <name type="scientific">Mycena alexandri</name>
    <dbReference type="NCBI Taxonomy" id="1745969"/>
    <lineage>
        <taxon>Eukaryota</taxon>
        <taxon>Fungi</taxon>
        <taxon>Dikarya</taxon>
        <taxon>Basidiomycota</taxon>
        <taxon>Agaricomycotina</taxon>
        <taxon>Agaricomycetes</taxon>
        <taxon>Agaricomycetidae</taxon>
        <taxon>Agaricales</taxon>
        <taxon>Marasmiineae</taxon>
        <taxon>Mycenaceae</taxon>
        <taxon>Mycena</taxon>
    </lineage>
</organism>
<keyword evidence="1" id="KW-0175">Coiled coil</keyword>
<proteinExistence type="predicted"/>
<dbReference type="AlphaFoldDB" id="A0AAD6RVA1"/>
<name>A0AAD6RVA1_9AGAR</name>